<dbReference type="InterPro" id="IPR000782">
    <property type="entry name" value="FAS1_domain"/>
</dbReference>
<dbReference type="InterPro" id="IPR036378">
    <property type="entry name" value="FAS1_dom_sf"/>
</dbReference>
<dbReference type="AlphaFoldDB" id="A0A6C0KTX3"/>
<dbReference type="EMBL" id="MN740962">
    <property type="protein sequence ID" value="QHU20137.1"/>
    <property type="molecule type" value="Genomic_DNA"/>
</dbReference>
<feature type="domain" description="FAS1" evidence="1">
    <location>
        <begin position="36"/>
        <end position="170"/>
    </location>
</feature>
<proteinExistence type="predicted"/>
<accession>A0A6C0KTX3</accession>
<reference evidence="2" key="1">
    <citation type="journal article" date="2020" name="Nature">
        <title>Giant virus diversity and host interactions through global metagenomics.</title>
        <authorList>
            <person name="Schulz F."/>
            <person name="Roux S."/>
            <person name="Paez-Espino D."/>
            <person name="Jungbluth S."/>
            <person name="Walsh D.A."/>
            <person name="Denef V.J."/>
            <person name="McMahon K.D."/>
            <person name="Konstantinidis K.T."/>
            <person name="Eloe-Fadrosh E.A."/>
            <person name="Kyrpides N.C."/>
            <person name="Woyke T."/>
        </authorList>
    </citation>
    <scope>NUCLEOTIDE SEQUENCE</scope>
    <source>
        <strain evidence="2">GVMAG-S-3300013014-136</strain>
    </source>
</reference>
<evidence type="ECO:0000259" key="1">
    <source>
        <dbReference type="PROSITE" id="PS50213"/>
    </source>
</evidence>
<protein>
    <recommendedName>
        <fullName evidence="1">FAS1 domain-containing protein</fullName>
    </recommendedName>
</protein>
<dbReference type="SUPFAM" id="SSF82153">
    <property type="entry name" value="FAS1 domain"/>
    <property type="match status" value="1"/>
</dbReference>
<organism evidence="2">
    <name type="scientific">viral metagenome</name>
    <dbReference type="NCBI Taxonomy" id="1070528"/>
    <lineage>
        <taxon>unclassified sequences</taxon>
        <taxon>metagenomes</taxon>
        <taxon>organismal metagenomes</taxon>
    </lineage>
</organism>
<sequence>MSIIKMVSMAPNTQRYDYTYKYTDLCKKENAPEEYTGTIFNLLEKDKRFTRTIQIIKTGRLKDELTKPPVRNGFTLFVTEDGNIPDHYMNNLDVFRAEVLINSYLLPGVASKEYLIENGSAIYMPKKYHYNNPLIVEVNDAGEVLVNKVGKVKETISATNGYIHVLDNLADVSYIN</sequence>
<dbReference type="Pfam" id="PF02469">
    <property type="entry name" value="Fasciclin"/>
    <property type="match status" value="1"/>
</dbReference>
<dbReference type="PROSITE" id="PS50213">
    <property type="entry name" value="FAS1"/>
    <property type="match status" value="1"/>
</dbReference>
<dbReference type="Gene3D" id="2.30.180.10">
    <property type="entry name" value="FAS1 domain"/>
    <property type="match status" value="1"/>
</dbReference>
<name>A0A6C0KTX3_9ZZZZ</name>
<evidence type="ECO:0000313" key="2">
    <source>
        <dbReference type="EMBL" id="QHU20137.1"/>
    </source>
</evidence>